<sequence length="793" mass="92029">MKILTANRDQLIEEHLIESHISFVPFVRFMKDKAQKAKGARAAFFSEIVRHFESNPELGQPLASDVDVAKYQEYLDLVTATVFPVTIDDTRDIFGIGVPYRFAIFYYSDKFQQIFSDDGKELLAMPKGMSPEKIRRDKLSWLYKLILERWYNLQINYDTDIVHPISFNGEGLTQYIKVNIDPRFVDVRLKGELPKLDCGNICAGDFRAQDLSVLQQLVPLDAFALEGFVIWTIQDVTRDYVVNGLKSLILNIRKDNELKTYTQAREYLKTLAGRVDLNVHLVPFLKVNNRSVLETTYVSQSIIFSSARSEQERLSLNDQLMTFLKANPLPLVLPEVTRQSVELYPFLKYLPLHGIKSFILFPIQHENNLLGMLELATSESTPLDFEILANLQPVYALGSMLLRRSVELANERINEVIKDQFTALQPAVEWKFTDAAWEYLHTPKGVKQKDIGNILFEDVYPLYGAVDIRNSSVERGTAIRDDLREQLQLIQKTFKSINGSLHLPLLEELQYKNNRMLSGMHDTLFAEDEVKINEFLDHEIAPTFRHLYDSEDALKPLLNEYFTKIDKHTGHIYHHRREYEESLREINSVINNFLEKEKDELQQSYPCYFEKYRTDGVEYNIYIGQSIAPERKFDMMYLRNLRLWQLSSMAKIARLTHDLAPSLTLPLQTTQLILAHSNPIAISFRKDERRFDVEGAYNMRYEIMKKRIDKVRIKDTNERLTQPGKIAIVYSYTREAEEYRKFIDFLIDKDVLLRDVEMLDLEELQGVSGLKAIRLTVNMGRALPSPAPSENVN</sequence>
<evidence type="ECO:0008006" key="3">
    <source>
        <dbReference type="Google" id="ProtNLM"/>
    </source>
</evidence>
<keyword evidence="2" id="KW-1185">Reference proteome</keyword>
<evidence type="ECO:0000313" key="1">
    <source>
        <dbReference type="EMBL" id="WZN46834.1"/>
    </source>
</evidence>
<evidence type="ECO:0000313" key="2">
    <source>
        <dbReference type="Proteomes" id="UP001449657"/>
    </source>
</evidence>
<protein>
    <recommendedName>
        <fullName evidence="3">GAF domain-containing protein</fullName>
    </recommendedName>
</protein>
<gene>
    <name evidence="1" type="ORF">WJU22_01370</name>
</gene>
<dbReference type="RefSeq" id="WP_341841516.1">
    <property type="nucleotide sequence ID" value="NZ_CP149792.1"/>
</dbReference>
<reference evidence="1 2" key="1">
    <citation type="submission" date="2024-03" db="EMBL/GenBank/DDBJ databases">
        <title>Chitinophaga caseinilytica sp. nov., a casein hydrolysing bacterium isolated from forest soil.</title>
        <authorList>
            <person name="Lee D.S."/>
            <person name="Han D.M."/>
            <person name="Baek J.H."/>
            <person name="Choi D.G."/>
            <person name="Jeon J.H."/>
            <person name="Jeon C.O."/>
        </authorList>
    </citation>
    <scope>NUCLEOTIDE SEQUENCE [LARGE SCALE GENOMIC DNA]</scope>
    <source>
        <strain evidence="1 2">KACC 19118</strain>
    </source>
</reference>
<name>A0ABZ2Z8J8_9BACT</name>
<dbReference type="SUPFAM" id="SSF55781">
    <property type="entry name" value="GAF domain-like"/>
    <property type="match status" value="1"/>
</dbReference>
<organism evidence="1 2">
    <name type="scientific">Chitinophaga caseinilytica</name>
    <dbReference type="NCBI Taxonomy" id="2267521"/>
    <lineage>
        <taxon>Bacteria</taxon>
        <taxon>Pseudomonadati</taxon>
        <taxon>Bacteroidota</taxon>
        <taxon>Chitinophagia</taxon>
        <taxon>Chitinophagales</taxon>
        <taxon>Chitinophagaceae</taxon>
        <taxon>Chitinophaga</taxon>
    </lineage>
</organism>
<proteinExistence type="predicted"/>
<dbReference type="Proteomes" id="UP001449657">
    <property type="component" value="Chromosome"/>
</dbReference>
<dbReference type="EMBL" id="CP150096">
    <property type="protein sequence ID" value="WZN46834.1"/>
    <property type="molecule type" value="Genomic_DNA"/>
</dbReference>
<accession>A0ABZ2Z8J8</accession>